<reference evidence="1 2" key="1">
    <citation type="submission" date="2024-11" db="EMBL/GenBank/DDBJ databases">
        <title>A near-complete genome assembly of Cinchona calisaya.</title>
        <authorList>
            <person name="Lian D.C."/>
            <person name="Zhao X.W."/>
            <person name="Wei L."/>
        </authorList>
    </citation>
    <scope>NUCLEOTIDE SEQUENCE [LARGE SCALE GENOMIC DNA]</scope>
    <source>
        <tissue evidence="1">Nenye</tissue>
    </source>
</reference>
<comment type="caution">
    <text evidence="1">The sequence shown here is derived from an EMBL/GenBank/DDBJ whole genome shotgun (WGS) entry which is preliminary data.</text>
</comment>
<dbReference type="Proteomes" id="UP001630127">
    <property type="component" value="Unassembled WGS sequence"/>
</dbReference>
<dbReference type="AlphaFoldDB" id="A0ABD2YUB8"/>
<evidence type="ECO:0000313" key="1">
    <source>
        <dbReference type="EMBL" id="KAL3509827.1"/>
    </source>
</evidence>
<evidence type="ECO:0000313" key="2">
    <source>
        <dbReference type="Proteomes" id="UP001630127"/>
    </source>
</evidence>
<evidence type="ECO:0008006" key="3">
    <source>
        <dbReference type="Google" id="ProtNLM"/>
    </source>
</evidence>
<keyword evidence="2" id="KW-1185">Reference proteome</keyword>
<sequence>MVSWSTKLKVATSILTFYYYETQESIPSAPGDISERDPGSVEFDLFEVNPLCLARKPRNVEIADFSGSETEFNGVEYLLQHGVMLELMSFRFSKDKRVCRRLVIFQMEEIINVPKMLEDLQDCSP</sequence>
<proteinExistence type="predicted"/>
<name>A0ABD2YUB8_9GENT</name>
<gene>
    <name evidence="1" type="ORF">ACH5RR_029228</name>
</gene>
<dbReference type="EMBL" id="JBJUIK010000012">
    <property type="protein sequence ID" value="KAL3509827.1"/>
    <property type="molecule type" value="Genomic_DNA"/>
</dbReference>
<organism evidence="1 2">
    <name type="scientific">Cinchona calisaya</name>
    <dbReference type="NCBI Taxonomy" id="153742"/>
    <lineage>
        <taxon>Eukaryota</taxon>
        <taxon>Viridiplantae</taxon>
        <taxon>Streptophyta</taxon>
        <taxon>Embryophyta</taxon>
        <taxon>Tracheophyta</taxon>
        <taxon>Spermatophyta</taxon>
        <taxon>Magnoliopsida</taxon>
        <taxon>eudicotyledons</taxon>
        <taxon>Gunneridae</taxon>
        <taxon>Pentapetalae</taxon>
        <taxon>asterids</taxon>
        <taxon>lamiids</taxon>
        <taxon>Gentianales</taxon>
        <taxon>Rubiaceae</taxon>
        <taxon>Cinchonoideae</taxon>
        <taxon>Cinchoneae</taxon>
        <taxon>Cinchona</taxon>
    </lineage>
</organism>
<accession>A0ABD2YUB8</accession>
<protein>
    <recommendedName>
        <fullName evidence="3">FBD domain-containing protein</fullName>
    </recommendedName>
</protein>